<dbReference type="OrthoDB" id="9794403at2"/>
<dbReference type="SUPFAM" id="SSF143422">
    <property type="entry name" value="Transposase IS200-like"/>
    <property type="match status" value="1"/>
</dbReference>
<dbReference type="InterPro" id="IPR052715">
    <property type="entry name" value="RAYT_transposase"/>
</dbReference>
<dbReference type="SMART" id="SM01321">
    <property type="entry name" value="Y1_Tnp"/>
    <property type="match status" value="1"/>
</dbReference>
<accession>A0A0W0TNY5</accession>
<evidence type="ECO:0000313" key="2">
    <source>
        <dbReference type="Proteomes" id="UP000054785"/>
    </source>
</evidence>
<dbReference type="RefSeq" id="WP_028385585.1">
    <property type="nucleotide sequence ID" value="NZ_CAAAHN010000002.1"/>
</dbReference>
<proteinExistence type="predicted"/>
<dbReference type="PANTHER" id="PTHR36966:SF1">
    <property type="entry name" value="REP-ASSOCIATED TYROSINE TRANSPOSASE"/>
    <property type="match status" value="1"/>
</dbReference>
<dbReference type="InterPro" id="IPR002686">
    <property type="entry name" value="Transposase_17"/>
</dbReference>
<dbReference type="Gene3D" id="3.30.70.1290">
    <property type="entry name" value="Transposase IS200-like"/>
    <property type="match status" value="1"/>
</dbReference>
<dbReference type="InterPro" id="IPR036515">
    <property type="entry name" value="Transposase_17_sf"/>
</dbReference>
<comment type="caution">
    <text evidence="1">The sequence shown here is derived from an EMBL/GenBank/DDBJ whole genome shotgun (WGS) entry which is preliminary data.</text>
</comment>
<dbReference type="PATRIC" id="fig|45065.4.peg.2085"/>
<organism evidence="1 2">
    <name type="scientific">Legionella geestiana</name>
    <dbReference type="NCBI Taxonomy" id="45065"/>
    <lineage>
        <taxon>Bacteria</taxon>
        <taxon>Pseudomonadati</taxon>
        <taxon>Pseudomonadota</taxon>
        <taxon>Gammaproteobacteria</taxon>
        <taxon>Legionellales</taxon>
        <taxon>Legionellaceae</taxon>
        <taxon>Legionella</taxon>
    </lineage>
</organism>
<dbReference type="NCBIfam" id="NF047646">
    <property type="entry name" value="REP_Tyr_transpos"/>
    <property type="match status" value="1"/>
</dbReference>
<dbReference type="AlphaFoldDB" id="A0A0W0TNY5"/>
<dbReference type="EMBL" id="LNYC01000072">
    <property type="protein sequence ID" value="KTC97261.1"/>
    <property type="molecule type" value="Genomic_DNA"/>
</dbReference>
<dbReference type="GO" id="GO:0004803">
    <property type="term" value="F:transposase activity"/>
    <property type="evidence" value="ECO:0007669"/>
    <property type="project" value="InterPro"/>
</dbReference>
<dbReference type="Proteomes" id="UP000054785">
    <property type="component" value="Unassembled WGS sequence"/>
</dbReference>
<dbReference type="GO" id="GO:0006313">
    <property type="term" value="P:DNA transposition"/>
    <property type="evidence" value="ECO:0007669"/>
    <property type="project" value="InterPro"/>
</dbReference>
<name>A0A0W0TNY5_9GAMM</name>
<sequence length="175" mass="21018">MRHRRVWVPNATCFFTMNLQDRKSDALTRHIHALRLAFRTVKVRHPFRLNAIVVMPEHCHFIMTLQENDLNFSMRIALIKATFSRQLTVSENISFSRRHRRERGIWQRRFWDHVIRDEQDYMHHVHYIHFNPVKHGYVQNPHDWPYSSIHRFITDGALPANWACDGDFGNATFGE</sequence>
<evidence type="ECO:0000313" key="1">
    <source>
        <dbReference type="EMBL" id="KTC97261.1"/>
    </source>
</evidence>
<gene>
    <name evidence="1" type="ORF">Lgee_1922</name>
</gene>
<reference evidence="1 2" key="1">
    <citation type="submission" date="2015-11" db="EMBL/GenBank/DDBJ databases">
        <title>Genomic analysis of 38 Legionella species identifies large and diverse effector repertoires.</title>
        <authorList>
            <person name="Burstein D."/>
            <person name="Amaro F."/>
            <person name="Zusman T."/>
            <person name="Lifshitz Z."/>
            <person name="Cohen O."/>
            <person name="Gilbert J.A."/>
            <person name="Pupko T."/>
            <person name="Shuman H.A."/>
            <person name="Segal G."/>
        </authorList>
    </citation>
    <scope>NUCLEOTIDE SEQUENCE [LARGE SCALE GENOMIC DNA]</scope>
    <source>
        <strain evidence="1 2">ATCC 49504</strain>
    </source>
</reference>
<keyword evidence="2" id="KW-1185">Reference proteome</keyword>
<dbReference type="GO" id="GO:0043565">
    <property type="term" value="F:sequence-specific DNA binding"/>
    <property type="evidence" value="ECO:0007669"/>
    <property type="project" value="TreeGrafter"/>
</dbReference>
<protein>
    <submittedName>
        <fullName evidence="1">Transposase IS200 like protein</fullName>
    </submittedName>
</protein>
<dbReference type="PANTHER" id="PTHR36966">
    <property type="entry name" value="REP-ASSOCIATED TYROSINE TRANSPOSASE"/>
    <property type="match status" value="1"/>
</dbReference>